<dbReference type="Proteomes" id="UP001144397">
    <property type="component" value="Unassembled WGS sequence"/>
</dbReference>
<evidence type="ECO:0000313" key="2">
    <source>
        <dbReference type="EMBL" id="MDR6334045.1"/>
    </source>
</evidence>
<gene>
    <name evidence="2" type="ORF">GGQ86_002521</name>
    <name evidence="1" type="ORF">XFLAVUS301_24370</name>
</gene>
<name>A0A9W6CRW8_XANFL</name>
<dbReference type="Proteomes" id="UP001245370">
    <property type="component" value="Unassembled WGS sequence"/>
</dbReference>
<organism evidence="1 3">
    <name type="scientific">Xanthobacter flavus</name>
    <dbReference type="NCBI Taxonomy" id="281"/>
    <lineage>
        <taxon>Bacteria</taxon>
        <taxon>Pseudomonadati</taxon>
        <taxon>Pseudomonadota</taxon>
        <taxon>Alphaproteobacteria</taxon>
        <taxon>Hyphomicrobiales</taxon>
        <taxon>Xanthobacteraceae</taxon>
        <taxon>Xanthobacter</taxon>
    </lineage>
</organism>
<evidence type="ECO:0000313" key="3">
    <source>
        <dbReference type="Proteomes" id="UP001144397"/>
    </source>
</evidence>
<reference evidence="2 4" key="2">
    <citation type="submission" date="2023-07" db="EMBL/GenBank/DDBJ databases">
        <title>Genomic Encyclopedia of Type Strains, Phase IV (KMG-IV): sequencing the most valuable type-strain genomes for metagenomic binning, comparative biology and taxonomic classification.</title>
        <authorList>
            <person name="Goeker M."/>
        </authorList>
    </citation>
    <scope>NUCLEOTIDE SEQUENCE [LARGE SCALE GENOMIC DNA]</scope>
    <source>
        <strain evidence="2 4">DSM 338</strain>
    </source>
</reference>
<keyword evidence="4" id="KW-1185">Reference proteome</keyword>
<sequence length="47" mass="5092">MLSLSLSAIAVLRGRRGRRPPRGFIFLVDTDGTPLTDADGARLIEPI</sequence>
<comment type="caution">
    <text evidence="1">The sequence shown here is derived from an EMBL/GenBank/DDBJ whole genome shotgun (WGS) entry which is preliminary data.</text>
</comment>
<proteinExistence type="predicted"/>
<accession>A0A9W6CRW8</accession>
<dbReference type="GeneID" id="95763223"/>
<protein>
    <submittedName>
        <fullName evidence="1">Uncharacterized protein</fullName>
    </submittedName>
</protein>
<evidence type="ECO:0000313" key="1">
    <source>
        <dbReference type="EMBL" id="GLI22763.1"/>
    </source>
</evidence>
<dbReference type="EMBL" id="BSDO01000003">
    <property type="protein sequence ID" value="GLI22763.1"/>
    <property type="molecule type" value="Genomic_DNA"/>
</dbReference>
<evidence type="ECO:0000313" key="4">
    <source>
        <dbReference type="Proteomes" id="UP001245370"/>
    </source>
</evidence>
<dbReference type="AlphaFoldDB" id="A0A9W6CRW8"/>
<reference evidence="1" key="1">
    <citation type="submission" date="2022-12" db="EMBL/GenBank/DDBJ databases">
        <title>Reference genome sequencing for broad-spectrum identification of bacterial and archaeal isolates by mass spectrometry.</title>
        <authorList>
            <person name="Sekiguchi Y."/>
            <person name="Tourlousse D.M."/>
        </authorList>
    </citation>
    <scope>NUCLEOTIDE SEQUENCE</scope>
    <source>
        <strain evidence="1">301</strain>
    </source>
</reference>
<dbReference type="RefSeq" id="WP_281807669.1">
    <property type="nucleotide sequence ID" value="NZ_BSDO01000003.1"/>
</dbReference>
<dbReference type="EMBL" id="JAVDPY010000004">
    <property type="protein sequence ID" value="MDR6334045.1"/>
    <property type="molecule type" value="Genomic_DNA"/>
</dbReference>